<feature type="transmembrane region" description="Helical" evidence="5">
    <location>
        <begin position="287"/>
        <end position="304"/>
    </location>
</feature>
<accession>A0A1L0C112</accession>
<evidence type="ECO:0000256" key="1">
    <source>
        <dbReference type="ARBA" id="ARBA00004141"/>
    </source>
</evidence>
<dbReference type="Proteomes" id="UP000182334">
    <property type="component" value="Chromosome VI"/>
</dbReference>
<feature type="domain" description="EamA" evidence="6">
    <location>
        <begin position="200"/>
        <end position="326"/>
    </location>
</feature>
<dbReference type="EMBL" id="LT635761">
    <property type="protein sequence ID" value="SGZ57187.1"/>
    <property type="molecule type" value="Genomic_DNA"/>
</dbReference>
<proteinExistence type="predicted"/>
<dbReference type="Pfam" id="PF00892">
    <property type="entry name" value="EamA"/>
    <property type="match status" value="2"/>
</dbReference>
<evidence type="ECO:0000256" key="5">
    <source>
        <dbReference type="SAM" id="Phobius"/>
    </source>
</evidence>
<evidence type="ECO:0000313" key="7">
    <source>
        <dbReference type="EMBL" id="SGZ57187.1"/>
    </source>
</evidence>
<feature type="transmembrane region" description="Helical" evidence="5">
    <location>
        <begin position="147"/>
        <end position="164"/>
    </location>
</feature>
<keyword evidence="3 5" id="KW-1133">Transmembrane helix</keyword>
<feature type="transmembrane region" description="Helical" evidence="5">
    <location>
        <begin position="191"/>
        <end position="211"/>
    </location>
</feature>
<dbReference type="InterPro" id="IPR037185">
    <property type="entry name" value="EmrE-like"/>
</dbReference>
<dbReference type="InterPro" id="IPR000620">
    <property type="entry name" value="EamA_dom"/>
</dbReference>
<feature type="transmembrane region" description="Helical" evidence="5">
    <location>
        <begin position="119"/>
        <end position="140"/>
    </location>
</feature>
<comment type="subcellular location">
    <subcellularLocation>
        <location evidence="1">Membrane</location>
        <topology evidence="1">Multi-pass membrane protein</topology>
    </subcellularLocation>
</comment>
<dbReference type="STRING" id="45354.A0A1L0C112"/>
<feature type="transmembrane region" description="Helical" evidence="5">
    <location>
        <begin position="253"/>
        <end position="275"/>
    </location>
</feature>
<evidence type="ECO:0000256" key="2">
    <source>
        <dbReference type="ARBA" id="ARBA00022692"/>
    </source>
</evidence>
<name>A0A1L0C112_9ASCO</name>
<dbReference type="SUPFAM" id="SSF103481">
    <property type="entry name" value="Multidrug resistance efflux transporter EmrE"/>
    <property type="match status" value="2"/>
</dbReference>
<feature type="transmembrane region" description="Helical" evidence="5">
    <location>
        <begin position="21"/>
        <end position="41"/>
    </location>
</feature>
<dbReference type="GO" id="GO:0016020">
    <property type="term" value="C:membrane"/>
    <property type="evidence" value="ECO:0007669"/>
    <property type="project" value="UniProtKB-SubCell"/>
</dbReference>
<evidence type="ECO:0000259" key="6">
    <source>
        <dbReference type="Pfam" id="PF00892"/>
    </source>
</evidence>
<evidence type="ECO:0000256" key="3">
    <source>
        <dbReference type="ARBA" id="ARBA00022989"/>
    </source>
</evidence>
<feature type="transmembrane region" description="Helical" evidence="5">
    <location>
        <begin position="61"/>
        <end position="82"/>
    </location>
</feature>
<protein>
    <submittedName>
        <fullName evidence="7">CIC11C00000002553</fullName>
    </submittedName>
</protein>
<keyword evidence="8" id="KW-1185">Reference proteome</keyword>
<evidence type="ECO:0000313" key="8">
    <source>
        <dbReference type="Proteomes" id="UP000182334"/>
    </source>
</evidence>
<dbReference type="PANTHER" id="PTHR22911">
    <property type="entry name" value="ACYL-MALONYL CONDENSING ENZYME-RELATED"/>
    <property type="match status" value="1"/>
</dbReference>
<organism evidence="7 8">
    <name type="scientific">Sungouiella intermedia</name>
    <dbReference type="NCBI Taxonomy" id="45354"/>
    <lineage>
        <taxon>Eukaryota</taxon>
        <taxon>Fungi</taxon>
        <taxon>Dikarya</taxon>
        <taxon>Ascomycota</taxon>
        <taxon>Saccharomycotina</taxon>
        <taxon>Pichiomycetes</taxon>
        <taxon>Metschnikowiaceae</taxon>
        <taxon>Sungouiella</taxon>
    </lineage>
</organism>
<reference evidence="7 8" key="1">
    <citation type="submission" date="2016-10" db="EMBL/GenBank/DDBJ databases">
        <authorList>
            <person name="de Groot N.N."/>
        </authorList>
    </citation>
    <scope>NUCLEOTIDE SEQUENCE [LARGE SCALE GENOMIC DNA]</scope>
    <source>
        <strain evidence="7 8">CBS 141442</strain>
    </source>
</reference>
<dbReference type="AlphaFoldDB" id="A0A1L0C112"/>
<evidence type="ECO:0000256" key="4">
    <source>
        <dbReference type="ARBA" id="ARBA00023136"/>
    </source>
</evidence>
<keyword evidence="4 5" id="KW-0472">Membrane</keyword>
<keyword evidence="2 5" id="KW-0812">Transmembrane</keyword>
<dbReference type="OrthoDB" id="306876at2759"/>
<feature type="transmembrane region" description="Helical" evidence="5">
    <location>
        <begin position="94"/>
        <end position="113"/>
    </location>
</feature>
<feature type="transmembrane region" description="Helical" evidence="5">
    <location>
        <begin position="310"/>
        <end position="327"/>
    </location>
</feature>
<gene>
    <name evidence="7" type="ORF">SAMEA4029010_CIC11G00000002553</name>
</gene>
<feature type="domain" description="EamA" evidence="6">
    <location>
        <begin position="23"/>
        <end position="163"/>
    </location>
</feature>
<feature type="transmembrane region" description="Helical" evidence="5">
    <location>
        <begin position="223"/>
        <end position="241"/>
    </location>
</feature>
<sequence length="377" mass="41943">MLESESLSDKARRFYRDVVEPNMGVSLLLLSQFLNSIMILTCKLLEGDKDFETPLHPVQILFVRMFVTYVLCVLYMVITRSVEDAPFGPKSQRPFLLLRGIIGFFGVFGLYYSLQYLSLSDAVSITFLIPMVTAFFAFIMLGEKYSVLEAVCAVLSLAGVLLIAKPDFLFGTDTEVSHNDSAESSSSKLRLLATGVGLIGVCGASGVYVVLRKIGKLAHPLISVSYFALLTCVITFVATLVTPSLSFQMPTTLYQWFLFFLIGVSGFFMQFCLAAGLQREKAGKSSLMIYFNMVFALFWDFAIWGHLPGILSILGMALIIGNAYIVIKYKPTVPEEERPRDLEHDAVKYHRAEDIVMEEFNISDDDSASSSASSDRH</sequence>
<dbReference type="PANTHER" id="PTHR22911:SF6">
    <property type="entry name" value="SOLUTE CARRIER FAMILY 35 MEMBER G1"/>
    <property type="match status" value="1"/>
</dbReference>